<dbReference type="GO" id="GO:0005737">
    <property type="term" value="C:cytoplasm"/>
    <property type="evidence" value="ECO:0007669"/>
    <property type="project" value="UniProtKB-SubCell"/>
</dbReference>
<evidence type="ECO:0000256" key="2">
    <source>
        <dbReference type="ARBA" id="ARBA00013056"/>
    </source>
</evidence>
<keyword evidence="6" id="KW-0820">tRNA-binding</keyword>
<comment type="catalytic activity">
    <reaction evidence="5">
        <text>a D-aminoacyl-tRNA + H2O = a tRNA + a D-alpha-amino acid + H(+)</text>
        <dbReference type="Rhea" id="RHEA:13953"/>
        <dbReference type="Rhea" id="RHEA-COMP:10123"/>
        <dbReference type="Rhea" id="RHEA-COMP:10124"/>
        <dbReference type="ChEBI" id="CHEBI:15377"/>
        <dbReference type="ChEBI" id="CHEBI:15378"/>
        <dbReference type="ChEBI" id="CHEBI:59871"/>
        <dbReference type="ChEBI" id="CHEBI:78442"/>
        <dbReference type="ChEBI" id="CHEBI:79333"/>
        <dbReference type="EC" id="3.1.1.96"/>
    </reaction>
</comment>
<comment type="catalytic activity">
    <reaction evidence="4">
        <text>glycyl-tRNA(Ala) + H2O = tRNA(Ala) + glycine + H(+)</text>
        <dbReference type="Rhea" id="RHEA:53744"/>
        <dbReference type="Rhea" id="RHEA-COMP:9657"/>
        <dbReference type="Rhea" id="RHEA-COMP:13640"/>
        <dbReference type="ChEBI" id="CHEBI:15377"/>
        <dbReference type="ChEBI" id="CHEBI:15378"/>
        <dbReference type="ChEBI" id="CHEBI:57305"/>
        <dbReference type="ChEBI" id="CHEBI:78442"/>
        <dbReference type="ChEBI" id="CHEBI:78522"/>
        <dbReference type="EC" id="3.1.1.96"/>
    </reaction>
</comment>
<keyword evidence="6" id="KW-0963">Cytoplasm</keyword>
<dbReference type="AlphaFoldDB" id="A0A6G1IXX6"/>
<dbReference type="Gene3D" id="3.50.80.10">
    <property type="entry name" value="D-tyrosyl-tRNA(Tyr) deacylase"/>
    <property type="match status" value="1"/>
</dbReference>
<dbReference type="NCBIfam" id="TIGR00256">
    <property type="entry name" value="D-aminoacyl-tRNA deacylase"/>
    <property type="match status" value="1"/>
</dbReference>
<keyword evidence="6" id="KW-0378">Hydrolase</keyword>
<dbReference type="OrthoDB" id="275783at2759"/>
<gene>
    <name evidence="7" type="ORF">K458DRAFT_405248</name>
</gene>
<evidence type="ECO:0000313" key="7">
    <source>
        <dbReference type="EMBL" id="KAF2683116.1"/>
    </source>
</evidence>
<dbReference type="GO" id="GO:0051500">
    <property type="term" value="F:D-tyrosyl-tRNA(Tyr) deacylase activity"/>
    <property type="evidence" value="ECO:0007669"/>
    <property type="project" value="TreeGrafter"/>
</dbReference>
<dbReference type="InterPro" id="IPR023509">
    <property type="entry name" value="DTD-like_sf"/>
</dbReference>
<keyword evidence="6" id="KW-0694">RNA-binding</keyword>
<dbReference type="PANTHER" id="PTHR10472">
    <property type="entry name" value="D-TYROSYL-TRNA TYR DEACYLASE"/>
    <property type="match status" value="1"/>
</dbReference>
<evidence type="ECO:0000256" key="3">
    <source>
        <dbReference type="ARBA" id="ARBA00020007"/>
    </source>
</evidence>
<comment type="similarity">
    <text evidence="1 6">Belongs to the DTD family.</text>
</comment>
<dbReference type="SUPFAM" id="SSF69500">
    <property type="entry name" value="DTD-like"/>
    <property type="match status" value="1"/>
</dbReference>
<proteinExistence type="inferred from homology"/>
<sequence>MRTVLQRVKSASVTVDGQLISSIGKGLLVLVAVEKDDTEKDATSMAGKIIKARLWDDEDKEPVAKWKKGVAEIGGEVLCVSQFTLLASLKKGNKPSFHQSAGGLAAKTMYKSFFEKVQELYEPDKVKDGIFAAMMDVALVNDGPVGLDYTCLDGEVLPQHPIDASSVARRKHADHATQVTIVIDTAPAKMENPTSLDPTGIYNESSSSSTTIDINDLVGNMTKITKEFQIPAELLE</sequence>
<keyword evidence="8" id="KW-1185">Reference proteome</keyword>
<protein>
    <recommendedName>
        <fullName evidence="3 6">D-aminoacyl-tRNA deacylase</fullName>
        <ecNumber evidence="2 6">3.1.1.96</ecNumber>
    </recommendedName>
</protein>
<organism evidence="7 8">
    <name type="scientific">Lentithecium fluviatile CBS 122367</name>
    <dbReference type="NCBI Taxonomy" id="1168545"/>
    <lineage>
        <taxon>Eukaryota</taxon>
        <taxon>Fungi</taxon>
        <taxon>Dikarya</taxon>
        <taxon>Ascomycota</taxon>
        <taxon>Pezizomycotina</taxon>
        <taxon>Dothideomycetes</taxon>
        <taxon>Pleosporomycetidae</taxon>
        <taxon>Pleosporales</taxon>
        <taxon>Massarineae</taxon>
        <taxon>Lentitheciaceae</taxon>
        <taxon>Lentithecium</taxon>
    </lineage>
</organism>
<evidence type="ECO:0000256" key="6">
    <source>
        <dbReference type="RuleBase" id="RU003470"/>
    </source>
</evidence>
<dbReference type="Proteomes" id="UP000799291">
    <property type="component" value="Unassembled WGS sequence"/>
</dbReference>
<evidence type="ECO:0000256" key="4">
    <source>
        <dbReference type="ARBA" id="ARBA00047676"/>
    </source>
</evidence>
<evidence type="ECO:0000313" key="8">
    <source>
        <dbReference type="Proteomes" id="UP000799291"/>
    </source>
</evidence>
<dbReference type="HAMAP" id="MF_00518">
    <property type="entry name" value="Deacylase_Dtd"/>
    <property type="match status" value="1"/>
</dbReference>
<dbReference type="EMBL" id="MU005585">
    <property type="protein sequence ID" value="KAF2683116.1"/>
    <property type="molecule type" value="Genomic_DNA"/>
</dbReference>
<evidence type="ECO:0000256" key="1">
    <source>
        <dbReference type="ARBA" id="ARBA00009673"/>
    </source>
</evidence>
<dbReference type="InterPro" id="IPR003732">
    <property type="entry name" value="Daa-tRNA_deacyls_DTD"/>
</dbReference>
<dbReference type="PANTHER" id="PTHR10472:SF5">
    <property type="entry name" value="D-AMINOACYL-TRNA DEACYLASE 1"/>
    <property type="match status" value="1"/>
</dbReference>
<dbReference type="Pfam" id="PF02580">
    <property type="entry name" value="Tyr_Deacylase"/>
    <property type="match status" value="1"/>
</dbReference>
<name>A0A6G1IXX6_9PLEO</name>
<evidence type="ECO:0000256" key="5">
    <source>
        <dbReference type="ARBA" id="ARBA00048018"/>
    </source>
</evidence>
<comment type="subcellular location">
    <subcellularLocation>
        <location evidence="6">Cytoplasm</location>
    </subcellularLocation>
</comment>
<dbReference type="GO" id="GO:0000049">
    <property type="term" value="F:tRNA binding"/>
    <property type="evidence" value="ECO:0007669"/>
    <property type="project" value="UniProtKB-KW"/>
</dbReference>
<reference evidence="7" key="1">
    <citation type="journal article" date="2020" name="Stud. Mycol.">
        <title>101 Dothideomycetes genomes: a test case for predicting lifestyles and emergence of pathogens.</title>
        <authorList>
            <person name="Haridas S."/>
            <person name="Albert R."/>
            <person name="Binder M."/>
            <person name="Bloem J."/>
            <person name="Labutti K."/>
            <person name="Salamov A."/>
            <person name="Andreopoulos B."/>
            <person name="Baker S."/>
            <person name="Barry K."/>
            <person name="Bills G."/>
            <person name="Bluhm B."/>
            <person name="Cannon C."/>
            <person name="Castanera R."/>
            <person name="Culley D."/>
            <person name="Daum C."/>
            <person name="Ezra D."/>
            <person name="Gonzalez J."/>
            <person name="Henrissat B."/>
            <person name="Kuo A."/>
            <person name="Liang C."/>
            <person name="Lipzen A."/>
            <person name="Lutzoni F."/>
            <person name="Magnuson J."/>
            <person name="Mondo S."/>
            <person name="Nolan M."/>
            <person name="Ohm R."/>
            <person name="Pangilinan J."/>
            <person name="Park H.-J."/>
            <person name="Ramirez L."/>
            <person name="Alfaro M."/>
            <person name="Sun H."/>
            <person name="Tritt A."/>
            <person name="Yoshinaga Y."/>
            <person name="Zwiers L.-H."/>
            <person name="Turgeon B."/>
            <person name="Goodwin S."/>
            <person name="Spatafora J."/>
            <person name="Crous P."/>
            <person name="Grigoriev I."/>
        </authorList>
    </citation>
    <scope>NUCLEOTIDE SEQUENCE</scope>
    <source>
        <strain evidence="7">CBS 122367</strain>
    </source>
</reference>
<accession>A0A6G1IXX6</accession>
<dbReference type="EC" id="3.1.1.96" evidence="2 6"/>
<dbReference type="FunFam" id="3.50.80.10:FF:000001">
    <property type="entry name" value="D-aminoacyl-tRNA deacylase"/>
    <property type="match status" value="1"/>
</dbReference>